<reference evidence="2 3" key="1">
    <citation type="submission" date="2024-02" db="EMBL/GenBank/DDBJ databases">
        <title>Discinaceae phylogenomics.</title>
        <authorList>
            <person name="Dirks A.C."/>
            <person name="James T.Y."/>
        </authorList>
    </citation>
    <scope>NUCLEOTIDE SEQUENCE [LARGE SCALE GENOMIC DNA]</scope>
    <source>
        <strain evidence="2 3">ACD0624</strain>
    </source>
</reference>
<sequence length="233" mass="25102">MFRARKSKSFLIPLALTATAALAGLGLYLLLGSNSNPDSRQSAASGQELVESERATEEADEHPEQPRPRVNPTGSAKKKIAIVVREGALGLLWNLPTSLNLATTDIFILVHSPQSADNPEKVYQLVKDKFPKDYPREYIIPHTTEEALIPLLRHLAPEAVYMDESLVGEGGATVVGLLGGNWGIGAVVVVAVGDQGKGKAPVDGWQQNVQKFGKRCTVITKSNIRGDWTARVG</sequence>
<protein>
    <submittedName>
        <fullName evidence="2">Uncharacterized protein</fullName>
    </submittedName>
</protein>
<evidence type="ECO:0000256" key="1">
    <source>
        <dbReference type="SAM" id="MobiDB-lite"/>
    </source>
</evidence>
<proteinExistence type="predicted"/>
<organism evidence="2 3">
    <name type="scientific">Discina gigas</name>
    <dbReference type="NCBI Taxonomy" id="1032678"/>
    <lineage>
        <taxon>Eukaryota</taxon>
        <taxon>Fungi</taxon>
        <taxon>Dikarya</taxon>
        <taxon>Ascomycota</taxon>
        <taxon>Pezizomycotina</taxon>
        <taxon>Pezizomycetes</taxon>
        <taxon>Pezizales</taxon>
        <taxon>Discinaceae</taxon>
        <taxon>Discina</taxon>
    </lineage>
</organism>
<feature type="region of interest" description="Disordered" evidence="1">
    <location>
        <begin position="37"/>
        <end position="75"/>
    </location>
</feature>
<comment type="caution">
    <text evidence="2">The sequence shown here is derived from an EMBL/GenBank/DDBJ whole genome shotgun (WGS) entry which is preliminary data.</text>
</comment>
<keyword evidence="3" id="KW-1185">Reference proteome</keyword>
<dbReference type="EMBL" id="JBBBZM010000012">
    <property type="protein sequence ID" value="KAL0639392.1"/>
    <property type="molecule type" value="Genomic_DNA"/>
</dbReference>
<evidence type="ECO:0000313" key="2">
    <source>
        <dbReference type="EMBL" id="KAL0639392.1"/>
    </source>
</evidence>
<accession>A0ABR3GTZ5</accession>
<name>A0ABR3GTZ5_9PEZI</name>
<feature type="compositionally biased region" description="Basic and acidic residues" evidence="1">
    <location>
        <begin position="51"/>
        <end position="67"/>
    </location>
</feature>
<gene>
    <name evidence="2" type="ORF">Q9L58_001619</name>
</gene>
<dbReference type="Proteomes" id="UP001447188">
    <property type="component" value="Unassembled WGS sequence"/>
</dbReference>
<evidence type="ECO:0000313" key="3">
    <source>
        <dbReference type="Proteomes" id="UP001447188"/>
    </source>
</evidence>